<reference evidence="1 2" key="1">
    <citation type="submission" date="2015-07" db="EMBL/GenBank/DDBJ databases">
        <title>Draft genome sequence of the Amantichitinum ursilacus IGB-41, a new chitin-degrading bacterium.</title>
        <authorList>
            <person name="Kirstahler P."/>
            <person name="Guenther M."/>
            <person name="Grumaz C."/>
            <person name="Rupp S."/>
            <person name="Zibek S."/>
            <person name="Sohn K."/>
        </authorList>
    </citation>
    <scope>NUCLEOTIDE SEQUENCE [LARGE SCALE GENOMIC DNA]</scope>
    <source>
        <strain evidence="1 2">IGB-41</strain>
    </source>
</reference>
<evidence type="ECO:0000313" key="1">
    <source>
        <dbReference type="EMBL" id="KPC52206.1"/>
    </source>
</evidence>
<evidence type="ECO:0008006" key="3">
    <source>
        <dbReference type="Google" id="ProtNLM"/>
    </source>
</evidence>
<dbReference type="AlphaFoldDB" id="A0A0N0XHV4"/>
<keyword evidence="2" id="KW-1185">Reference proteome</keyword>
<comment type="caution">
    <text evidence="1">The sequence shown here is derived from an EMBL/GenBank/DDBJ whole genome shotgun (WGS) entry which is preliminary data.</text>
</comment>
<proteinExistence type="predicted"/>
<gene>
    <name evidence="1" type="ORF">WG78_14140</name>
</gene>
<dbReference type="EMBL" id="LAQT01000010">
    <property type="protein sequence ID" value="KPC52206.1"/>
    <property type="molecule type" value="Genomic_DNA"/>
</dbReference>
<dbReference type="Proteomes" id="UP000037939">
    <property type="component" value="Unassembled WGS sequence"/>
</dbReference>
<protein>
    <recommendedName>
        <fullName evidence="3">Glycosyl transferases group 1</fullName>
    </recommendedName>
</protein>
<accession>A0A0N0XHV4</accession>
<evidence type="ECO:0000313" key="2">
    <source>
        <dbReference type="Proteomes" id="UP000037939"/>
    </source>
</evidence>
<dbReference type="Gene3D" id="3.40.50.2000">
    <property type="entry name" value="Glycogen Phosphorylase B"/>
    <property type="match status" value="1"/>
</dbReference>
<dbReference type="RefSeq" id="WP_053938456.1">
    <property type="nucleotide sequence ID" value="NZ_LAQT01000010.1"/>
</dbReference>
<name>A0A0N0XHV4_9NEIS</name>
<organism evidence="1 2">
    <name type="scientific">Amantichitinum ursilacus</name>
    <dbReference type="NCBI Taxonomy" id="857265"/>
    <lineage>
        <taxon>Bacteria</taxon>
        <taxon>Pseudomonadati</taxon>
        <taxon>Pseudomonadota</taxon>
        <taxon>Betaproteobacteria</taxon>
        <taxon>Neisseriales</taxon>
        <taxon>Chitinibacteraceae</taxon>
        <taxon>Amantichitinum</taxon>
    </lineage>
</organism>
<sequence length="373" mass="42360">MIHIFNDTTYGSYQHVNQMLFRHLNGAGYPAFYLQRFKLNFPSICRLRGLIKGNKRAVAQSDVPRVIEVRNSPSICDWFDRLNSNWVASQIEKSRDIAITFVPSLALAPLFDQYHRLVYYCVHDSDNQTYPVRNKRYEKRLVQKSALIFCDNLLVLKRLCAKEPYINLADISHSDTQTAVALLSKARFFLVPPPTPDPFFEVKAPLNSDFDLMYFGSVHKDLDETEFLRLANLGLRIALVTADRLALSHRNIKYLPLEVDSSKLAQQLSRSAAIFMPYRDNNFNASISPGKLNQVIASGKPVICSNRLFCQRSGFVNSRVIDSREKFQEAIASAVMQPERALPSRASHLLQLISNLIVNSAAISEGKHASKHR</sequence>
<dbReference type="STRING" id="857265.WG78_14140"/>